<proteinExistence type="predicted"/>
<dbReference type="RefSeq" id="WP_054552996.1">
    <property type="nucleotide sequence ID" value="NZ_LJTC01000006.1"/>
</dbReference>
<gene>
    <name evidence="1" type="ORF">AOG27_10590</name>
</gene>
<dbReference type="OrthoDB" id="6627330at2"/>
<dbReference type="EMBL" id="LJTC01000006">
    <property type="protein sequence ID" value="KPM83539.1"/>
    <property type="molecule type" value="Genomic_DNA"/>
</dbReference>
<dbReference type="Proteomes" id="UP000050378">
    <property type="component" value="Unassembled WGS sequence"/>
</dbReference>
<evidence type="ECO:0000313" key="2">
    <source>
        <dbReference type="Proteomes" id="UP000050378"/>
    </source>
</evidence>
<reference evidence="1 2" key="1">
    <citation type="submission" date="2015-09" db="EMBL/GenBank/DDBJ databases">
        <title>Draft Genome Sequence of Pseudoalteromonas lipolytica UCD-48B.</title>
        <authorList>
            <person name="Krusor M."/>
            <person name="Coil D.A."/>
            <person name="Lang J.M."/>
            <person name="Eisen J.A."/>
            <person name="Alexiev A."/>
        </authorList>
    </citation>
    <scope>NUCLEOTIDE SEQUENCE [LARGE SCALE GENOMIC DNA]</scope>
    <source>
        <strain evidence="1 2">UCD-48B</strain>
    </source>
</reference>
<dbReference type="AlphaFoldDB" id="A0A0P7E7L8"/>
<sequence length="78" mass="8553">MNHTITNGGRLMKGQLWASMFFTECSRPSNKTLRSWINGGVIEGEFVGNNAEVYVYSNQLPLTNVAAFAKAAQLAELS</sequence>
<name>A0A0P7E7L8_9GAMM</name>
<evidence type="ECO:0000313" key="1">
    <source>
        <dbReference type="EMBL" id="KPM83539.1"/>
    </source>
</evidence>
<accession>A0A0P7E7L8</accession>
<comment type="caution">
    <text evidence="1">The sequence shown here is derived from an EMBL/GenBank/DDBJ whole genome shotgun (WGS) entry which is preliminary data.</text>
</comment>
<dbReference type="PATRIC" id="fig|570156.3.peg.3208"/>
<protein>
    <submittedName>
        <fullName evidence="1">Uncharacterized protein</fullName>
    </submittedName>
</protein>
<organism evidence="1 2">
    <name type="scientific">Pseudoalteromonas lipolytica</name>
    <dbReference type="NCBI Taxonomy" id="570156"/>
    <lineage>
        <taxon>Bacteria</taxon>
        <taxon>Pseudomonadati</taxon>
        <taxon>Pseudomonadota</taxon>
        <taxon>Gammaproteobacteria</taxon>
        <taxon>Alteromonadales</taxon>
        <taxon>Pseudoalteromonadaceae</taxon>
        <taxon>Pseudoalteromonas</taxon>
    </lineage>
</organism>